<protein>
    <recommendedName>
        <fullName evidence="2">SAP domain-containing protein</fullName>
    </recommendedName>
</protein>
<proteinExistence type="predicted"/>
<gene>
    <name evidence="3" type="ORF">ACHAXA_005099</name>
</gene>
<reference evidence="3 4" key="1">
    <citation type="submission" date="2024-10" db="EMBL/GenBank/DDBJ databases">
        <title>Updated reference genomes for cyclostephanoid diatoms.</title>
        <authorList>
            <person name="Roberts W.R."/>
            <person name="Alverson A.J."/>
        </authorList>
    </citation>
    <scope>NUCLEOTIDE SEQUENCE [LARGE SCALE GENOMIC DNA]</scope>
    <source>
        <strain evidence="3 4">AJA228-03</strain>
    </source>
</reference>
<dbReference type="AlphaFoldDB" id="A0ABD3R7U6"/>
<feature type="domain" description="SAP" evidence="2">
    <location>
        <begin position="62"/>
        <end position="96"/>
    </location>
</feature>
<evidence type="ECO:0000259" key="2">
    <source>
        <dbReference type="PROSITE" id="PS50800"/>
    </source>
</evidence>
<dbReference type="InterPro" id="IPR003034">
    <property type="entry name" value="SAP_dom"/>
</dbReference>
<feature type="compositionally biased region" description="Basic and acidic residues" evidence="1">
    <location>
        <begin position="47"/>
        <end position="65"/>
    </location>
</feature>
<organism evidence="3 4">
    <name type="scientific">Cyclostephanos tholiformis</name>
    <dbReference type="NCBI Taxonomy" id="382380"/>
    <lineage>
        <taxon>Eukaryota</taxon>
        <taxon>Sar</taxon>
        <taxon>Stramenopiles</taxon>
        <taxon>Ochrophyta</taxon>
        <taxon>Bacillariophyta</taxon>
        <taxon>Coscinodiscophyceae</taxon>
        <taxon>Thalassiosirophycidae</taxon>
        <taxon>Stephanodiscales</taxon>
        <taxon>Stephanodiscaceae</taxon>
        <taxon>Cyclostephanos</taxon>
    </lineage>
</organism>
<dbReference type="Pfam" id="PF02037">
    <property type="entry name" value="SAP"/>
    <property type="match status" value="1"/>
</dbReference>
<evidence type="ECO:0000256" key="1">
    <source>
        <dbReference type="SAM" id="MobiDB-lite"/>
    </source>
</evidence>
<keyword evidence="4" id="KW-1185">Reference proteome</keyword>
<dbReference type="PROSITE" id="PS50800">
    <property type="entry name" value="SAP"/>
    <property type="match status" value="1"/>
</dbReference>
<accession>A0ABD3R7U6</accession>
<dbReference type="Proteomes" id="UP001530377">
    <property type="component" value="Unassembled WGS sequence"/>
</dbReference>
<dbReference type="InterPro" id="IPR036361">
    <property type="entry name" value="SAP_dom_sf"/>
</dbReference>
<sequence>MAWEGKGQMAVTAVTRDNCRPAVPHQSGQDQHARTGRTSSQSKISSSKRDKRDTSSNLLLHEENMTKTQLQTLLKGRGLPVSGNKPELIERLKNGLSGGSSAPKPKAWQYSDAKKDLKKALLDPTSRVHKMSVSEIYNSDDRYKQYPNFPKYYRDLRKHVEAEKIQVHQDNIAAKRYIIDNPRPSNLNKRGYPHWDTHTAKEMLEVDVANKKNESMAPRQLRETRDAYKEFPGDIFAKRVYAEVSKQKTAAFWAHKRNKKGMAKYLEDIALRVRA</sequence>
<evidence type="ECO:0000313" key="4">
    <source>
        <dbReference type="Proteomes" id="UP001530377"/>
    </source>
</evidence>
<comment type="caution">
    <text evidence="3">The sequence shown here is derived from an EMBL/GenBank/DDBJ whole genome shotgun (WGS) entry which is preliminary data.</text>
</comment>
<dbReference type="SUPFAM" id="SSF68906">
    <property type="entry name" value="SAP domain"/>
    <property type="match status" value="1"/>
</dbReference>
<dbReference type="Gene3D" id="1.10.720.30">
    <property type="entry name" value="SAP domain"/>
    <property type="match status" value="1"/>
</dbReference>
<feature type="region of interest" description="Disordered" evidence="1">
    <location>
        <begin position="1"/>
        <end position="65"/>
    </location>
</feature>
<dbReference type="SMART" id="SM00513">
    <property type="entry name" value="SAP"/>
    <property type="match status" value="1"/>
</dbReference>
<name>A0ABD3R7U6_9STRA</name>
<dbReference type="EMBL" id="JALLPB020000462">
    <property type="protein sequence ID" value="KAL3808888.1"/>
    <property type="molecule type" value="Genomic_DNA"/>
</dbReference>
<evidence type="ECO:0000313" key="3">
    <source>
        <dbReference type="EMBL" id="KAL3808888.1"/>
    </source>
</evidence>